<accession>A0A316DA21</accession>
<comment type="caution">
    <text evidence="1">The sequence shown here is derived from an EMBL/GenBank/DDBJ whole genome shotgun (WGS) entry which is preliminary data.</text>
</comment>
<dbReference type="OrthoDB" id="2676847at2"/>
<dbReference type="RefSeq" id="WP_109688761.1">
    <property type="nucleotide sequence ID" value="NZ_QGGL01000007.1"/>
</dbReference>
<dbReference type="Proteomes" id="UP000245634">
    <property type="component" value="Unassembled WGS sequence"/>
</dbReference>
<dbReference type="EMBL" id="QGGL01000007">
    <property type="protein sequence ID" value="PWK13473.1"/>
    <property type="molecule type" value="Genomic_DNA"/>
</dbReference>
<protein>
    <submittedName>
        <fullName evidence="1">Uncharacterized protein</fullName>
    </submittedName>
</protein>
<evidence type="ECO:0000313" key="1">
    <source>
        <dbReference type="EMBL" id="PWK13473.1"/>
    </source>
</evidence>
<evidence type="ECO:0000313" key="2">
    <source>
        <dbReference type="Proteomes" id="UP000245634"/>
    </source>
</evidence>
<organism evidence="1 2">
    <name type="scientific">Tumebacillus permanentifrigoris</name>
    <dbReference type="NCBI Taxonomy" id="378543"/>
    <lineage>
        <taxon>Bacteria</taxon>
        <taxon>Bacillati</taxon>
        <taxon>Bacillota</taxon>
        <taxon>Bacilli</taxon>
        <taxon>Bacillales</taxon>
        <taxon>Alicyclobacillaceae</taxon>
        <taxon>Tumebacillus</taxon>
    </lineage>
</organism>
<reference evidence="1 2" key="1">
    <citation type="submission" date="2018-05" db="EMBL/GenBank/DDBJ databases">
        <title>Genomic Encyclopedia of Type Strains, Phase IV (KMG-IV): sequencing the most valuable type-strain genomes for metagenomic binning, comparative biology and taxonomic classification.</title>
        <authorList>
            <person name="Goeker M."/>
        </authorList>
    </citation>
    <scope>NUCLEOTIDE SEQUENCE [LARGE SCALE GENOMIC DNA]</scope>
    <source>
        <strain evidence="1 2">DSM 18773</strain>
    </source>
</reference>
<gene>
    <name evidence="1" type="ORF">C7459_107141</name>
</gene>
<dbReference type="AlphaFoldDB" id="A0A316DA21"/>
<proteinExistence type="predicted"/>
<name>A0A316DA21_9BACL</name>
<sequence length="446" mass="51356">MEMKKSADWLSSFKEGEKVLLVNPSVQEVRYAWVKWNQPSDLLLLSSKLKSEQNCEVELLDLMLPNESGRVPLRDLGHMKRIRRRGEPPFEYKSRTYGHPLLEAKRTFNEVFQEWKPDHIVITTLTSYWFSTLTELIAFLRTILPGVKVSLMGAYPTLETSHASRARADVLVTDFIRFGNYTPDFGLYFQDRTRMLNGGRTIAFGGLKYTETDVANHLIQQVRVLKELNIREGVIFEGNLFRDQCSVLSEFLERMDKEDIRINLHGLCGLEIADAVGGIYHQMSKGGFRSFFLEHTLDSDSKQLNLDAYGRAYDELRKNPVRRLQSGDLAGFIMIGKPDDDLHRLFTQCFNLLELCGSIIPKPYTPDPFGERELYEQITSEGLEYLSPHVFPLAERNGITREQYLDLYKHTTFLNEKRMGNSFDFFDNRYSSVALKRSLGKKGGTV</sequence>
<keyword evidence="2" id="KW-1185">Reference proteome</keyword>